<sequence>MKFGEIQGEIVTHQNSQTAWIDVLYASVLKTPGKVEDAARYLTDRRGIRITGESLRLRLREACDTRLSGEMFELLVEWMLDKNQPHALDAVHAFNARFGLISAETPTATGTDTVRALLDSALTVSAKAGSLAEDVRRASDDGVIDRREAEAIERSGRAAQQQIEQTIAIAKNAANSSRRRRGS</sequence>
<evidence type="ECO:0000313" key="1">
    <source>
        <dbReference type="EMBL" id="PCE32802.1"/>
    </source>
</evidence>
<dbReference type="RefSeq" id="WP_084910058.1">
    <property type="nucleotide sequence ID" value="NZ_CP020738.1"/>
</dbReference>
<gene>
    <name evidence="1" type="ORF">BZL54_09120</name>
</gene>
<comment type="caution">
    <text evidence="1">The sequence shown here is derived from an EMBL/GenBank/DDBJ whole genome shotgun (WGS) entry which is preliminary data.</text>
</comment>
<dbReference type="Proteomes" id="UP000217994">
    <property type="component" value="Unassembled WGS sequence"/>
</dbReference>
<accession>A0A2A4FJF3</accession>
<dbReference type="Pfam" id="PF06892">
    <property type="entry name" value="Phage_CP76"/>
    <property type="match status" value="1"/>
</dbReference>
<dbReference type="InterPro" id="IPR009679">
    <property type="entry name" value="Phage_186_CII-like"/>
</dbReference>
<evidence type="ECO:0000313" key="2">
    <source>
        <dbReference type="Proteomes" id="UP000217994"/>
    </source>
</evidence>
<dbReference type="AlphaFoldDB" id="A0A2A4FJF3"/>
<name>A0A2A4FJF3_9BURK</name>
<dbReference type="GeneID" id="69006530"/>
<protein>
    <submittedName>
        <fullName evidence="1">Uncharacterized protein</fullName>
    </submittedName>
</protein>
<dbReference type="EMBL" id="MTZU01000024">
    <property type="protein sequence ID" value="PCE32802.1"/>
    <property type="molecule type" value="Genomic_DNA"/>
</dbReference>
<dbReference type="GO" id="GO:0003677">
    <property type="term" value="F:DNA binding"/>
    <property type="evidence" value="ECO:0007669"/>
    <property type="project" value="InterPro"/>
</dbReference>
<reference evidence="1 2" key="1">
    <citation type="submission" date="2017-01" db="EMBL/GenBank/DDBJ databases">
        <title>Whole-Genome Shotgun Sequencing of Two beta-Proteobacterial Species in Search of the Bulgecin Biosynthetic Cluster.</title>
        <authorList>
            <person name="Horsman M.E."/>
            <person name="Marous D.R."/>
            <person name="Li R."/>
            <person name="Oliver R.A."/>
            <person name="Byun B."/>
            <person name="Emrich S.J."/>
            <person name="Boggess B."/>
            <person name="Townsend C.A."/>
            <person name="Mobashery S."/>
        </authorList>
    </citation>
    <scope>NUCLEOTIDE SEQUENCE [LARGE SCALE GENOMIC DNA]</scope>
    <source>
        <strain evidence="1 2">ATCC 31433</strain>
    </source>
</reference>
<proteinExistence type="predicted"/>
<organism evidence="1 2">
    <name type="scientific">Burkholderia ubonensis subsp. mesacidophila</name>
    <dbReference type="NCBI Taxonomy" id="265293"/>
    <lineage>
        <taxon>Bacteria</taxon>
        <taxon>Pseudomonadati</taxon>
        <taxon>Pseudomonadota</taxon>
        <taxon>Betaproteobacteria</taxon>
        <taxon>Burkholderiales</taxon>
        <taxon>Burkholderiaceae</taxon>
        <taxon>Burkholderia</taxon>
        <taxon>Burkholderia cepacia complex</taxon>
    </lineage>
</organism>